<evidence type="ECO:0000256" key="8">
    <source>
        <dbReference type="ARBA" id="ARBA00023136"/>
    </source>
</evidence>
<dbReference type="Pfam" id="PF02254">
    <property type="entry name" value="TrkA_N"/>
    <property type="match status" value="1"/>
</dbReference>
<keyword evidence="12" id="KW-1185">Reference proteome</keyword>
<evidence type="ECO:0000313" key="11">
    <source>
        <dbReference type="EMBL" id="MDQ0230629.1"/>
    </source>
</evidence>
<feature type="transmembrane region" description="Helical" evidence="9">
    <location>
        <begin position="30"/>
        <end position="49"/>
    </location>
</feature>
<accession>A0ABT9ZFG9</accession>
<feature type="transmembrane region" description="Helical" evidence="9">
    <location>
        <begin position="101"/>
        <end position="125"/>
    </location>
</feature>
<dbReference type="InterPro" id="IPR036291">
    <property type="entry name" value="NAD(P)-bd_dom_sf"/>
</dbReference>
<evidence type="ECO:0000256" key="4">
    <source>
        <dbReference type="ARBA" id="ARBA00022449"/>
    </source>
</evidence>
<dbReference type="Gene3D" id="1.20.1530.20">
    <property type="match status" value="1"/>
</dbReference>
<dbReference type="Pfam" id="PF02080">
    <property type="entry name" value="TrkA_C"/>
    <property type="match status" value="1"/>
</dbReference>
<evidence type="ECO:0000256" key="9">
    <source>
        <dbReference type="SAM" id="Phobius"/>
    </source>
</evidence>
<feature type="transmembrane region" description="Helical" evidence="9">
    <location>
        <begin position="307"/>
        <end position="328"/>
    </location>
</feature>
<dbReference type="InterPro" id="IPR006037">
    <property type="entry name" value="RCK_C"/>
</dbReference>
<evidence type="ECO:0000256" key="3">
    <source>
        <dbReference type="ARBA" id="ARBA00022448"/>
    </source>
</evidence>
<dbReference type="PANTHER" id="PTHR43562">
    <property type="entry name" value="NAPA-TYPE SODIUM/HYDROGEN ANTIPORTER"/>
    <property type="match status" value="1"/>
</dbReference>
<comment type="similarity">
    <text evidence="2">Belongs to the monovalent cation:proton antiporter 2 (CPA2) transporter (TC 2.A.37) family.</text>
</comment>
<gene>
    <name evidence="11" type="ORF">J2S19_001885</name>
</gene>
<dbReference type="EMBL" id="JAUSUD010000007">
    <property type="protein sequence ID" value="MDQ0230629.1"/>
    <property type="molecule type" value="Genomic_DNA"/>
</dbReference>
<organism evidence="11 12">
    <name type="scientific">Metabacillus malikii</name>
    <dbReference type="NCBI Taxonomy" id="1504265"/>
    <lineage>
        <taxon>Bacteria</taxon>
        <taxon>Bacillati</taxon>
        <taxon>Bacillota</taxon>
        <taxon>Bacilli</taxon>
        <taxon>Bacillales</taxon>
        <taxon>Bacillaceae</taxon>
        <taxon>Metabacillus</taxon>
    </lineage>
</organism>
<dbReference type="Gene3D" id="3.40.50.720">
    <property type="entry name" value="NAD(P)-binding Rossmann-like Domain"/>
    <property type="match status" value="1"/>
</dbReference>
<feature type="transmembrane region" description="Helical" evidence="9">
    <location>
        <begin position="6"/>
        <end position="23"/>
    </location>
</feature>
<keyword evidence="5 9" id="KW-0812">Transmembrane</keyword>
<evidence type="ECO:0000256" key="1">
    <source>
        <dbReference type="ARBA" id="ARBA00004141"/>
    </source>
</evidence>
<dbReference type="PROSITE" id="PS51202">
    <property type="entry name" value="RCK_C"/>
    <property type="match status" value="1"/>
</dbReference>
<dbReference type="Proteomes" id="UP001234495">
    <property type="component" value="Unassembled WGS sequence"/>
</dbReference>
<dbReference type="PANTHER" id="PTHR43562:SF1">
    <property type="entry name" value="NA(+)_H(+) ANTIPORTER YJBQ-RELATED"/>
    <property type="match status" value="1"/>
</dbReference>
<comment type="caution">
    <text evidence="11">The sequence shown here is derived from an EMBL/GenBank/DDBJ whole genome shotgun (WGS) entry which is preliminary data.</text>
</comment>
<evidence type="ECO:0000256" key="2">
    <source>
        <dbReference type="ARBA" id="ARBA00005551"/>
    </source>
</evidence>
<evidence type="ECO:0000256" key="6">
    <source>
        <dbReference type="ARBA" id="ARBA00022989"/>
    </source>
</evidence>
<dbReference type="InterPro" id="IPR038770">
    <property type="entry name" value="Na+/solute_symporter_sf"/>
</dbReference>
<proteinExistence type="inferred from homology"/>
<feature type="domain" description="RCK C-terminal" evidence="10">
    <location>
        <begin position="533"/>
        <end position="614"/>
    </location>
</feature>
<feature type="transmembrane region" description="Helical" evidence="9">
    <location>
        <begin position="131"/>
        <end position="151"/>
    </location>
</feature>
<dbReference type="InterPro" id="IPR006153">
    <property type="entry name" value="Cation/H_exchanger_TM"/>
</dbReference>
<name>A0ABT9ZFG9_9BACI</name>
<comment type="subcellular location">
    <subcellularLocation>
        <location evidence="1">Membrane</location>
        <topology evidence="1">Multi-pass membrane protein</topology>
    </subcellularLocation>
</comment>
<keyword evidence="3" id="KW-0813">Transport</keyword>
<keyword evidence="8 9" id="KW-0472">Membrane</keyword>
<protein>
    <submittedName>
        <fullName evidence="11">CPA2 family monovalent cation:H+ antiporter-2</fullName>
    </submittedName>
</protein>
<keyword evidence="4" id="KW-0050">Antiport</keyword>
<evidence type="ECO:0000256" key="5">
    <source>
        <dbReference type="ARBA" id="ARBA00022692"/>
    </source>
</evidence>
<feature type="transmembrane region" description="Helical" evidence="9">
    <location>
        <begin position="370"/>
        <end position="388"/>
    </location>
</feature>
<dbReference type="InterPro" id="IPR036721">
    <property type="entry name" value="RCK_C_sf"/>
</dbReference>
<feature type="transmembrane region" description="Helical" evidence="9">
    <location>
        <begin position="193"/>
        <end position="213"/>
    </location>
</feature>
<feature type="transmembrane region" description="Helical" evidence="9">
    <location>
        <begin position="340"/>
        <end position="358"/>
    </location>
</feature>
<feature type="transmembrane region" description="Helical" evidence="9">
    <location>
        <begin position="250"/>
        <end position="267"/>
    </location>
</feature>
<feature type="transmembrane region" description="Helical" evidence="9">
    <location>
        <begin position="279"/>
        <end position="301"/>
    </location>
</feature>
<dbReference type="InterPro" id="IPR003148">
    <property type="entry name" value="RCK_N"/>
</dbReference>
<feature type="transmembrane region" description="Helical" evidence="9">
    <location>
        <begin position="163"/>
        <end position="187"/>
    </location>
</feature>
<dbReference type="SUPFAM" id="SSF116726">
    <property type="entry name" value="TrkA C-terminal domain-like"/>
    <property type="match status" value="1"/>
</dbReference>
<evidence type="ECO:0000256" key="7">
    <source>
        <dbReference type="ARBA" id="ARBA00023065"/>
    </source>
</evidence>
<feature type="transmembrane region" description="Helical" evidence="9">
    <location>
        <begin position="61"/>
        <end position="81"/>
    </location>
</feature>
<reference evidence="11 12" key="1">
    <citation type="submission" date="2023-07" db="EMBL/GenBank/DDBJ databases">
        <title>Genomic Encyclopedia of Type Strains, Phase IV (KMG-IV): sequencing the most valuable type-strain genomes for metagenomic binning, comparative biology and taxonomic classification.</title>
        <authorList>
            <person name="Goeker M."/>
        </authorList>
    </citation>
    <scope>NUCLEOTIDE SEQUENCE [LARGE SCALE GENOMIC DNA]</scope>
    <source>
        <strain evidence="11 12">DSM 29005</strain>
    </source>
</reference>
<dbReference type="Gene3D" id="3.30.70.1450">
    <property type="entry name" value="Regulator of K+ conductance, C-terminal domain"/>
    <property type="match status" value="1"/>
</dbReference>
<evidence type="ECO:0000259" key="10">
    <source>
        <dbReference type="PROSITE" id="PS51202"/>
    </source>
</evidence>
<sequence>MHGASVTSLVIVILAAFLTPIILHRLRLNFMPVVVAEIIVGLIIGKSGFDVVSQDMWLETLSMLGFIFLMFLSGLEIDFTAFASGKKKEKLPSGKNAPNTFFVSSIVFLGIFILSLLLSYFFVLIGLMDNAFLMTLIISTISLGVVVPTLKDAQIMKTNIGQIILLVAVIADLVTMVFLAVFASIYGGGENNTWLLLVLFGAGLLLYFLGKSFQNRSFIETMSKGTIQIGTRAVFTLIIVLVAISETIGAENILGAFLAGVLVSLLSPNKEMVQKLDSFGYGFLIPIFFVMIGVDLDIWSLFQDPKIFLLIPLLFIALLISKVVPILFLKRWYDTKTTLAAGFLLTSTLSLVIAAATIGERMEVITRDMADALILVAVITSIVTPIFFKKLFPKHESERQKIKVAFIGANQLSLPVTRELNPDIYDTTVYHMKQEKLDKQISESLFDIKEIDNFEVETLRNEQAFEADLLVVTTGNEQRNADIALFAKEQQVDRVIASVATPELDEKMKEHGIDVFSTLLSTKTMLRALIEAPGVMRILTNKETMLYQINLNNAKYDNILLRNFPFTGDIIFVRIFRGKDSIVPHGDTDLKVGDRLIVTGSREYVNELKRELELW</sequence>
<dbReference type="SUPFAM" id="SSF51735">
    <property type="entry name" value="NAD(P)-binding Rossmann-fold domains"/>
    <property type="match status" value="1"/>
</dbReference>
<evidence type="ECO:0000313" key="12">
    <source>
        <dbReference type="Proteomes" id="UP001234495"/>
    </source>
</evidence>
<keyword evidence="6 9" id="KW-1133">Transmembrane helix</keyword>
<keyword evidence="7" id="KW-0406">Ion transport</keyword>
<dbReference type="Pfam" id="PF00999">
    <property type="entry name" value="Na_H_Exchanger"/>
    <property type="match status" value="1"/>
</dbReference>